<gene>
    <name evidence="2" type="ORF">K9S39_28715</name>
</gene>
<keyword evidence="3" id="KW-1185">Reference proteome</keyword>
<dbReference type="RefSeq" id="WP_248866224.1">
    <property type="nucleotide sequence ID" value="NZ_CP086322.1"/>
</dbReference>
<evidence type="ECO:0000256" key="1">
    <source>
        <dbReference type="SAM" id="MobiDB-lite"/>
    </source>
</evidence>
<proteinExistence type="predicted"/>
<evidence type="ECO:0000313" key="3">
    <source>
        <dbReference type="Proteomes" id="UP000830115"/>
    </source>
</evidence>
<dbReference type="Proteomes" id="UP000830115">
    <property type="component" value="Chromosome"/>
</dbReference>
<feature type="region of interest" description="Disordered" evidence="1">
    <location>
        <begin position="1"/>
        <end position="23"/>
    </location>
</feature>
<accession>A0ABY4MC45</accession>
<name>A0ABY4MC45_9ACTN</name>
<dbReference type="EMBL" id="CP086322">
    <property type="protein sequence ID" value="UQA95307.1"/>
    <property type="molecule type" value="Genomic_DNA"/>
</dbReference>
<organism evidence="2 3">
    <name type="scientific">Streptomyces halobius</name>
    <dbReference type="NCBI Taxonomy" id="2879846"/>
    <lineage>
        <taxon>Bacteria</taxon>
        <taxon>Bacillati</taxon>
        <taxon>Actinomycetota</taxon>
        <taxon>Actinomycetes</taxon>
        <taxon>Kitasatosporales</taxon>
        <taxon>Streptomycetaceae</taxon>
        <taxon>Streptomyces</taxon>
    </lineage>
</organism>
<sequence>MPRICRPVHLKDPAPVPEPEPEPVAGCDVCAALARQRTEAHTTGDKTTAIDCNIEIRHHPHPKREGR</sequence>
<protein>
    <submittedName>
        <fullName evidence="2">Uncharacterized protein</fullName>
    </submittedName>
</protein>
<reference evidence="2" key="1">
    <citation type="submission" date="2021-10" db="EMBL/GenBank/DDBJ databases">
        <title>Streptomyces nigrumlapis sp.nov.,an antimicrobial producing actinobacterium isolated from Black Gobi rocks.</title>
        <authorList>
            <person name="Wen Y."/>
            <person name="Zhang W."/>
            <person name="Liu X.G."/>
        </authorList>
    </citation>
    <scope>NUCLEOTIDE SEQUENCE</scope>
    <source>
        <strain evidence="2">ST13-2-2</strain>
    </source>
</reference>
<evidence type="ECO:0000313" key="2">
    <source>
        <dbReference type="EMBL" id="UQA95307.1"/>
    </source>
</evidence>